<proteinExistence type="predicted"/>
<gene>
    <name evidence="1" type="ORF">KQ248_22835</name>
</gene>
<protein>
    <submittedName>
        <fullName evidence="1">Uncharacterized protein</fullName>
    </submittedName>
</protein>
<evidence type="ECO:0000313" key="2">
    <source>
        <dbReference type="Proteomes" id="UP000683436"/>
    </source>
</evidence>
<dbReference type="RefSeq" id="WP_216707306.1">
    <property type="nucleotide sequence ID" value="NZ_CP076684.1"/>
</dbReference>
<reference evidence="1 2" key="1">
    <citation type="submission" date="2021-06" db="EMBL/GenBank/DDBJ databases">
        <title>Microbial metabolic specificity influences pelagic lipid remineralization.</title>
        <authorList>
            <person name="Behrendt L."/>
            <person name="Hunter J.E."/>
            <person name="Alcolombri U."/>
            <person name="Smriga S."/>
            <person name="Mincer T."/>
            <person name="Lowenstein D.P."/>
            <person name="Peaudecerf F.J."/>
            <person name="Fernandez V.I."/>
            <person name="Fredricks H."/>
            <person name="Almblad H."/>
            <person name="Harrison J.J."/>
            <person name="Stocker R."/>
            <person name="Van Mooy B.A.S."/>
        </authorList>
    </citation>
    <scope>NUCLEOTIDE SEQUENCE [LARGE SCALE GENOMIC DNA]</scope>
    <source>
        <strain evidence="1 2">A252</strain>
        <plasmid evidence="1 2">megaplasmid</plasmid>
    </source>
</reference>
<name>A0ABX8J4C8_9GAMM</name>
<geneLocation type="plasmid" evidence="1 2">
    <name>megaplasmid</name>
</geneLocation>
<accession>A0ABX8J4C8</accession>
<evidence type="ECO:0000313" key="1">
    <source>
        <dbReference type="EMBL" id="QWV19469.1"/>
    </source>
</evidence>
<sequence>MSRQINTQIPTAEILMATGVLREVGLDHEADKFRDSLFDRDLLLGAVQALEQRIKAANSDECVYAKEAAFRTYQRMMKITQPR</sequence>
<keyword evidence="1" id="KW-0614">Plasmid</keyword>
<organism evidence="1 2">
    <name type="scientific">Stutzerimonas zhaodongensis</name>
    <dbReference type="NCBI Taxonomy" id="1176257"/>
    <lineage>
        <taxon>Bacteria</taxon>
        <taxon>Pseudomonadati</taxon>
        <taxon>Pseudomonadota</taxon>
        <taxon>Gammaproteobacteria</taxon>
        <taxon>Pseudomonadales</taxon>
        <taxon>Pseudomonadaceae</taxon>
        <taxon>Stutzerimonas</taxon>
    </lineage>
</organism>
<dbReference type="Proteomes" id="UP000683436">
    <property type="component" value="Plasmid megaplasmid"/>
</dbReference>
<dbReference type="EMBL" id="CP076684">
    <property type="protein sequence ID" value="QWV19469.1"/>
    <property type="molecule type" value="Genomic_DNA"/>
</dbReference>
<keyword evidence="2" id="KW-1185">Reference proteome</keyword>